<dbReference type="PANTHER" id="PTHR38442">
    <property type="entry name" value="INNER MEMBRANE PROTEIN-RELATED"/>
    <property type="match status" value="1"/>
</dbReference>
<sequence length="72" mass="7906">MNWEPREMSRLIELNIGKDPQYIRINGTLVGGPIGLLFYATPQLFALLLHAVGIALRSHNRPGSDIAPITPA</sequence>
<gene>
    <name evidence="2" type="ORF">A6V37_38080</name>
</gene>
<dbReference type="GO" id="GO:0005886">
    <property type="term" value="C:plasma membrane"/>
    <property type="evidence" value="ECO:0007669"/>
    <property type="project" value="TreeGrafter"/>
</dbReference>
<dbReference type="EMBL" id="LXKA01000167">
    <property type="protein sequence ID" value="OAJ62400.1"/>
    <property type="molecule type" value="Genomic_DNA"/>
</dbReference>
<reference evidence="2 3" key="1">
    <citation type="submission" date="2016-04" db="EMBL/GenBank/DDBJ databases">
        <title>Reclassification of Paraburkholderia panaciterrae (Farh et al. 2015) Dobritsa &amp; Samadpour 2016 as a later homotypic synonym of Paraburkholderia ginsengiterrae (Farh et al. 2015) Dobritsa &amp; Samadpour 2016.</title>
        <authorList>
            <person name="Dobritsa A.P."/>
            <person name="Kutumbaka K."/>
            <person name="Samadpour M."/>
        </authorList>
    </citation>
    <scope>NUCLEOTIDE SEQUENCE [LARGE SCALE GENOMIC DNA]</scope>
    <source>
        <strain evidence="2 3">DCY85</strain>
    </source>
</reference>
<accession>A0A1A9N8V0</accession>
<dbReference type="Proteomes" id="UP000078116">
    <property type="component" value="Unassembled WGS sequence"/>
</dbReference>
<keyword evidence="1" id="KW-1133">Transmembrane helix</keyword>
<dbReference type="InterPro" id="IPR007383">
    <property type="entry name" value="DUF445"/>
</dbReference>
<organism evidence="2 3">
    <name type="scientific">Paraburkholderia ginsengiterrae</name>
    <dbReference type="NCBI Taxonomy" id="1462993"/>
    <lineage>
        <taxon>Bacteria</taxon>
        <taxon>Pseudomonadati</taxon>
        <taxon>Pseudomonadota</taxon>
        <taxon>Betaproteobacteria</taxon>
        <taxon>Burkholderiales</taxon>
        <taxon>Burkholderiaceae</taxon>
        <taxon>Paraburkholderia</taxon>
    </lineage>
</organism>
<dbReference type="Pfam" id="PF04286">
    <property type="entry name" value="DUF445"/>
    <property type="match status" value="1"/>
</dbReference>
<evidence type="ECO:0000313" key="2">
    <source>
        <dbReference type="EMBL" id="OAJ62400.1"/>
    </source>
</evidence>
<comment type="caution">
    <text evidence="2">The sequence shown here is derived from an EMBL/GenBank/DDBJ whole genome shotgun (WGS) entry which is preliminary data.</text>
</comment>
<evidence type="ECO:0000313" key="3">
    <source>
        <dbReference type="Proteomes" id="UP000078116"/>
    </source>
</evidence>
<dbReference type="PANTHER" id="PTHR38442:SF1">
    <property type="entry name" value="INNER MEMBRANE PROTEIN"/>
    <property type="match status" value="1"/>
</dbReference>
<evidence type="ECO:0000256" key="1">
    <source>
        <dbReference type="SAM" id="Phobius"/>
    </source>
</evidence>
<dbReference type="AlphaFoldDB" id="A0A1A9N8V0"/>
<proteinExistence type="predicted"/>
<feature type="transmembrane region" description="Helical" evidence="1">
    <location>
        <begin position="36"/>
        <end position="56"/>
    </location>
</feature>
<keyword evidence="1" id="KW-0812">Transmembrane</keyword>
<protein>
    <submittedName>
        <fullName evidence="2">Uncharacterized protein</fullName>
    </submittedName>
</protein>
<name>A0A1A9N8V0_9BURK</name>
<keyword evidence="1" id="KW-0472">Membrane</keyword>